<organism evidence="2 3">
    <name type="scientific">Ganoderma sinense ZZ0214-1</name>
    <dbReference type="NCBI Taxonomy" id="1077348"/>
    <lineage>
        <taxon>Eukaryota</taxon>
        <taxon>Fungi</taxon>
        <taxon>Dikarya</taxon>
        <taxon>Basidiomycota</taxon>
        <taxon>Agaricomycotina</taxon>
        <taxon>Agaricomycetes</taxon>
        <taxon>Polyporales</taxon>
        <taxon>Polyporaceae</taxon>
        <taxon>Ganoderma</taxon>
    </lineage>
</organism>
<feature type="compositionally biased region" description="Pro residues" evidence="1">
    <location>
        <begin position="1"/>
        <end position="12"/>
    </location>
</feature>
<dbReference type="OrthoDB" id="2755814at2759"/>
<dbReference type="EMBL" id="AYKW01000001">
    <property type="protein sequence ID" value="PIL37546.1"/>
    <property type="molecule type" value="Genomic_DNA"/>
</dbReference>
<feature type="compositionally biased region" description="Basic and acidic residues" evidence="1">
    <location>
        <begin position="286"/>
        <end position="302"/>
    </location>
</feature>
<dbReference type="Proteomes" id="UP000230002">
    <property type="component" value="Unassembled WGS sequence"/>
</dbReference>
<keyword evidence="3" id="KW-1185">Reference proteome</keyword>
<feature type="compositionally biased region" description="Polar residues" evidence="1">
    <location>
        <begin position="156"/>
        <end position="170"/>
    </location>
</feature>
<accession>A0A2G8SUU1</accession>
<feature type="region of interest" description="Disordered" evidence="1">
    <location>
        <begin position="1"/>
        <end position="51"/>
    </location>
</feature>
<evidence type="ECO:0000313" key="3">
    <source>
        <dbReference type="Proteomes" id="UP000230002"/>
    </source>
</evidence>
<reference evidence="2 3" key="1">
    <citation type="journal article" date="2015" name="Sci. Rep.">
        <title>Chromosome-level genome map provides insights into diverse defense mechanisms in the medicinal fungus Ganoderma sinense.</title>
        <authorList>
            <person name="Zhu Y."/>
            <person name="Xu J."/>
            <person name="Sun C."/>
            <person name="Zhou S."/>
            <person name="Xu H."/>
            <person name="Nelson D.R."/>
            <person name="Qian J."/>
            <person name="Song J."/>
            <person name="Luo H."/>
            <person name="Xiang L."/>
            <person name="Li Y."/>
            <person name="Xu Z."/>
            <person name="Ji A."/>
            <person name="Wang L."/>
            <person name="Lu S."/>
            <person name="Hayward A."/>
            <person name="Sun W."/>
            <person name="Li X."/>
            <person name="Schwartz D.C."/>
            <person name="Wang Y."/>
            <person name="Chen S."/>
        </authorList>
    </citation>
    <scope>NUCLEOTIDE SEQUENCE [LARGE SCALE GENOMIC DNA]</scope>
    <source>
        <strain evidence="2 3">ZZ0214-1</strain>
    </source>
</reference>
<name>A0A2G8SUU1_9APHY</name>
<feature type="compositionally biased region" description="Basic residues" evidence="1">
    <location>
        <begin position="439"/>
        <end position="452"/>
    </location>
</feature>
<comment type="caution">
    <text evidence="2">The sequence shown here is derived from an EMBL/GenBank/DDBJ whole genome shotgun (WGS) entry which is preliminary data.</text>
</comment>
<sequence>MPPRYFPSPSPTPTSDRDPLDCIDDSPSPQAPRRIENATGTVSRPSIRRPAALGRILPSVIETSLDENDSPLVHRSKGRAIPSTIDDEDDDPEDDDPEDDDLAPEGADDIDHTDFVPSPHDERRARPPRPDSPDGEAFVFMNRPSPKSSAARPEDSASSSQPRPASTKRSAAQAVPLPTLVSSVSNTGTVLLPIRSEPEYPQALQDAERELASQIAAALTSPNDEGLNSETFYTLLELFLLPRLSGRNIKGERFKIHQYSQLHAVAAAFPTQPNGPSRSAPKKRKVPDQKEKPDPDPNTEKHITAVKQRRVPDMTCMAMFEKLEKVPDMPFYKQVSRKGPKICITEIKSLGNWSGSSQKALRQAVGSFLSKAHYQNYVAAQFLFREDKHLQRVGSFAGTAHGWSFSEFCRWQYPLLYEMPLPLTEKEAFEWDESEARNTPRKPKGKKAKQSSKRPGAVEDKEYPKYLGQYPNMPPEGSELEKIFRRYEPKPNKAGRPDISFLNILEPDGRTYEAFDVIVESMRSWYGPSKDNSDPDHQFEFDPDPYEGGSCPATVAKKRREQP</sequence>
<gene>
    <name evidence="2" type="ORF">GSI_01240</name>
</gene>
<proteinExistence type="predicted"/>
<feature type="region of interest" description="Disordered" evidence="1">
    <location>
        <begin position="526"/>
        <end position="563"/>
    </location>
</feature>
<protein>
    <submittedName>
        <fullName evidence="2">Uncharacterized protein</fullName>
    </submittedName>
</protein>
<evidence type="ECO:0000313" key="2">
    <source>
        <dbReference type="EMBL" id="PIL37546.1"/>
    </source>
</evidence>
<feature type="region of interest" description="Disordered" evidence="1">
    <location>
        <begin position="63"/>
        <end position="174"/>
    </location>
</feature>
<feature type="region of interest" description="Disordered" evidence="1">
    <location>
        <begin position="431"/>
        <end position="472"/>
    </location>
</feature>
<feature type="region of interest" description="Disordered" evidence="1">
    <location>
        <begin position="269"/>
        <end position="302"/>
    </location>
</feature>
<dbReference type="STRING" id="1077348.A0A2G8SUU1"/>
<feature type="compositionally biased region" description="Basic and acidic residues" evidence="1">
    <location>
        <begin position="531"/>
        <end position="540"/>
    </location>
</feature>
<feature type="compositionally biased region" description="Acidic residues" evidence="1">
    <location>
        <begin position="85"/>
        <end position="108"/>
    </location>
</feature>
<dbReference type="AlphaFoldDB" id="A0A2G8SUU1"/>
<feature type="compositionally biased region" description="Basic and acidic residues" evidence="1">
    <location>
        <begin position="109"/>
        <end position="132"/>
    </location>
</feature>
<evidence type="ECO:0000256" key="1">
    <source>
        <dbReference type="SAM" id="MobiDB-lite"/>
    </source>
</evidence>